<accession>Q9PHH5</accession>
<keyword evidence="1" id="KW-0614">Plasmid</keyword>
<gene>
    <name evidence="1" type="ordered locus">XF_a0030</name>
</gene>
<dbReference type="AlphaFoldDB" id="Q9PHH5"/>
<evidence type="ECO:0000313" key="2">
    <source>
        <dbReference type="Proteomes" id="UP000000812"/>
    </source>
</evidence>
<evidence type="ECO:0000313" key="1">
    <source>
        <dbReference type="EMBL" id="AAF85599.1"/>
    </source>
</evidence>
<reference evidence="1 2" key="1">
    <citation type="journal article" date="2000" name="Nature">
        <title>The genome sequence of the plant pathogen Xylella fastidiosa.</title>
        <authorList>
            <person name="Simpson A.J."/>
            <person name="Reinach F.C."/>
            <person name="Arruda P."/>
            <person name="Abreu F.A."/>
            <person name="Acencio M."/>
            <person name="Alvarenga R."/>
            <person name="Alves L.M."/>
            <person name="Araya J.E."/>
            <person name="Baia G.S."/>
            <person name="Baptista C.S."/>
            <person name="Barros M.H."/>
            <person name="Bonaccorsi E.D."/>
            <person name="Bordin S."/>
            <person name="Bove J.M."/>
            <person name="Briones M.R."/>
            <person name="Bueno M.R."/>
            <person name="Camargo A.A."/>
            <person name="Camargo L.E."/>
            <person name="Carraro D.M."/>
            <person name="Carrer H."/>
            <person name="Colauto N.B."/>
            <person name="Colombo C."/>
            <person name="Costa F.F."/>
            <person name="Costa M.C."/>
            <person name="Costa-Neto C.M."/>
            <person name="Coutinho L.L."/>
            <person name="Cristofani M."/>
            <person name="Dias-Neto E."/>
            <person name="Docena C."/>
            <person name="El-Dorry H."/>
            <person name="Facincani A.P."/>
            <person name="Ferreira A.J."/>
            <person name="Ferreira V.C."/>
            <person name="Ferro J.A."/>
            <person name="Fraga J.S."/>
            <person name="Franca S.C."/>
            <person name="Franco M.C."/>
            <person name="Frohme M."/>
            <person name="Furlan L.R."/>
            <person name="Garnier M."/>
            <person name="Goldman G.H."/>
            <person name="Goldman M.H."/>
            <person name="Gomes S.L."/>
            <person name="Gruber A."/>
            <person name="Ho P.L."/>
            <person name="Hoheisel J.D."/>
            <person name="Junqueira M.L."/>
            <person name="Kemper E.L."/>
            <person name="Kitajima J.P."/>
            <person name="Krieger J.E."/>
            <person name="Kuramae E.E."/>
            <person name="Laigret F."/>
            <person name="Lambais M.R."/>
            <person name="Leite L.C."/>
            <person name="Lemos E.G."/>
            <person name="Lemos M.V."/>
            <person name="Lopes S.A."/>
            <person name="Lopes C.R."/>
            <person name="Machado J.A."/>
            <person name="Machado M.A."/>
            <person name="Madeira A.M."/>
            <person name="Madeira H.M."/>
            <person name="Marino C.L."/>
            <person name="Marques M.V."/>
            <person name="Martins E.A."/>
            <person name="Martins E.M."/>
            <person name="Matsukuma A.Y."/>
            <person name="Menck C.F."/>
            <person name="Miracca E.C."/>
            <person name="Miyaki C.Y."/>
            <person name="Monteriro-Vitorello C.B."/>
            <person name="Moon D.H."/>
            <person name="Nagai M.A."/>
            <person name="Nascimento A.L."/>
            <person name="Netto L.E."/>
            <person name="Nhani A.Jr."/>
            <person name="Nobrega F.G."/>
            <person name="Nunes L.R."/>
            <person name="Oliveira M.A."/>
            <person name="de Oliveira M.C."/>
            <person name="de Oliveira R.C."/>
            <person name="Palmieri D.A."/>
            <person name="Paris A."/>
            <person name="Peixoto B.R."/>
            <person name="Pereira G.A."/>
            <person name="Pereira H.A.Jr."/>
            <person name="Pesquero J.B."/>
            <person name="Quaggio R.B."/>
            <person name="Roberto P.G."/>
            <person name="Rodrigues V."/>
            <person name="de M Rosa A.J."/>
            <person name="de Rosa V.E.Jr."/>
            <person name="de Sa R.G."/>
            <person name="Santelli R.V."/>
            <person name="Sawasaki H.E."/>
            <person name="da Silva A.C."/>
            <person name="da Silva A.M."/>
            <person name="da Silva F.R."/>
            <person name="da Silva W.A.Jr."/>
            <person name="da Silveira J.F."/>
            <person name="Silvestri M.L."/>
            <person name="Siqueira W.J."/>
            <person name="de Souza A.A."/>
            <person name="de Souza A.P."/>
            <person name="Terenzi M.F."/>
            <person name="Truffi D."/>
            <person name="Tsai S.M."/>
            <person name="Tsuhako M.H."/>
            <person name="Vallada H."/>
            <person name="Van Sluys M.A."/>
            <person name="Verjovski-Almeida S."/>
            <person name="Vettore A.L."/>
            <person name="Zago M.A."/>
            <person name="Zatz M."/>
            <person name="Meidanis J."/>
            <person name="Setubal J.C."/>
        </authorList>
    </citation>
    <scope>NUCLEOTIDE SEQUENCE [LARGE SCALE GENOMIC DNA]</scope>
    <source>
        <strain evidence="1 2">9a5c</strain>
        <plasmid evidence="2">Plasmid pXF51</plasmid>
    </source>
</reference>
<dbReference type="PIR" id="F82864">
    <property type="entry name" value="F82864"/>
</dbReference>
<dbReference type="Proteomes" id="UP000000812">
    <property type="component" value="Plasmid pXF51"/>
</dbReference>
<geneLocation type="plasmid" evidence="1 2">
    <name>pXF51</name>
</geneLocation>
<proteinExistence type="predicted"/>
<dbReference type="HOGENOM" id="CLU_2048830_0_0_6"/>
<dbReference type="EMBL" id="AE003851">
    <property type="protein sequence ID" value="AAF85599.1"/>
    <property type="molecule type" value="Genomic_DNA"/>
</dbReference>
<protein>
    <submittedName>
        <fullName evidence="1">Uncharacterized protein</fullName>
    </submittedName>
</protein>
<dbReference type="KEGG" id="xfa:XF_a0030"/>
<organism evidence="1 2">
    <name type="scientific">Xylella fastidiosa (strain 9a5c)</name>
    <dbReference type="NCBI Taxonomy" id="160492"/>
    <lineage>
        <taxon>Bacteria</taxon>
        <taxon>Pseudomonadati</taxon>
        <taxon>Pseudomonadota</taxon>
        <taxon>Gammaproteobacteria</taxon>
        <taxon>Lysobacterales</taxon>
        <taxon>Lysobacteraceae</taxon>
        <taxon>Xylella</taxon>
    </lineage>
</organism>
<sequence>MSNSQDRDGIAINAVVGHITAISEVNQPFHVLLNVPDGFRSEDHPWHTDAGNSFSVPQLESHFSTSSAVTCRSVARNSSHAFSVSCRNASRFSSRSTYCTITSRMHRPDAAHVLSAHHQA</sequence>
<name>Q9PHH5_XYLFA</name>